<dbReference type="EMBL" id="CDMC01000006">
    <property type="protein sequence ID" value="CEN61559.1"/>
    <property type="molecule type" value="Genomic_DNA"/>
</dbReference>
<evidence type="ECO:0000256" key="4">
    <source>
        <dbReference type="ARBA" id="ARBA00022475"/>
    </source>
</evidence>
<feature type="disulfide bond" evidence="15">
    <location>
        <begin position="41"/>
        <end position="48"/>
    </location>
</feature>
<dbReference type="OMA" id="DVACCIA"/>
<comment type="caution">
    <text evidence="15">Lacks conserved residue(s) required for the propagation of feature annotation.</text>
</comment>
<dbReference type="AlphaFoldDB" id="A0A0U5GRY8"/>
<feature type="compositionally biased region" description="Low complexity" evidence="16">
    <location>
        <begin position="101"/>
        <end position="117"/>
    </location>
</feature>
<evidence type="ECO:0000313" key="20">
    <source>
        <dbReference type="Proteomes" id="UP000054771"/>
    </source>
</evidence>
<keyword evidence="8" id="KW-0479">Metal-binding</keyword>
<dbReference type="GO" id="GO:0005576">
    <property type="term" value="C:extracellular region"/>
    <property type="evidence" value="ECO:0007669"/>
    <property type="project" value="UniProtKB-SubCell"/>
</dbReference>
<evidence type="ECO:0000256" key="12">
    <source>
        <dbReference type="ARBA" id="ARBA00023157"/>
    </source>
</evidence>
<comment type="similarity">
    <text evidence="3">Belongs to the RBT5 family.</text>
</comment>
<evidence type="ECO:0000256" key="17">
    <source>
        <dbReference type="SAM" id="SignalP"/>
    </source>
</evidence>
<feature type="domain" description="CFEM" evidence="18">
    <location>
        <begin position="1"/>
        <end position="111"/>
    </location>
</feature>
<name>A0A0U5GRY8_ASPCI</name>
<evidence type="ECO:0000256" key="9">
    <source>
        <dbReference type="ARBA" id="ARBA00022729"/>
    </source>
</evidence>
<dbReference type="STRING" id="454130.A0A0U5GRY8"/>
<keyword evidence="10" id="KW-0408">Iron</keyword>
<keyword evidence="11" id="KW-0472">Membrane</keyword>
<evidence type="ECO:0000256" key="11">
    <source>
        <dbReference type="ARBA" id="ARBA00023136"/>
    </source>
</evidence>
<evidence type="ECO:0000256" key="5">
    <source>
        <dbReference type="ARBA" id="ARBA00022525"/>
    </source>
</evidence>
<keyword evidence="14" id="KW-0449">Lipoprotein</keyword>
<evidence type="ECO:0000256" key="10">
    <source>
        <dbReference type="ARBA" id="ARBA00023004"/>
    </source>
</evidence>
<protein>
    <recommendedName>
        <fullName evidence="18">CFEM domain-containing protein</fullName>
    </recommendedName>
</protein>
<proteinExistence type="inferred from homology"/>
<keyword evidence="12 15" id="KW-1015">Disulfide bond</keyword>
<dbReference type="Proteomes" id="UP000054771">
    <property type="component" value="Unassembled WGS sequence"/>
</dbReference>
<evidence type="ECO:0000256" key="8">
    <source>
        <dbReference type="ARBA" id="ARBA00022723"/>
    </source>
</evidence>
<evidence type="ECO:0000313" key="19">
    <source>
        <dbReference type="EMBL" id="CEN61559.1"/>
    </source>
</evidence>
<keyword evidence="13" id="KW-0325">Glycoprotein</keyword>
<gene>
    <name evidence="19" type="ORF">ASPCAL08213</name>
</gene>
<feature type="disulfide bond" evidence="15">
    <location>
        <begin position="50"/>
        <end position="83"/>
    </location>
</feature>
<dbReference type="PROSITE" id="PS52012">
    <property type="entry name" value="CFEM"/>
    <property type="match status" value="1"/>
</dbReference>
<reference evidence="20" key="1">
    <citation type="journal article" date="2016" name="Genome Announc.">
        <title>Draft genome sequences of fungus Aspergillus calidoustus.</title>
        <authorList>
            <person name="Horn F."/>
            <person name="Linde J."/>
            <person name="Mattern D.J."/>
            <person name="Walther G."/>
            <person name="Guthke R."/>
            <person name="Scherlach K."/>
            <person name="Martin K."/>
            <person name="Brakhage A.A."/>
            <person name="Petzke L."/>
            <person name="Valiante V."/>
        </authorList>
    </citation>
    <scope>NUCLEOTIDE SEQUENCE [LARGE SCALE GENOMIC DNA]</scope>
    <source>
        <strain evidence="20">SF006504</strain>
    </source>
</reference>
<dbReference type="GO" id="GO:0098552">
    <property type="term" value="C:side of membrane"/>
    <property type="evidence" value="ECO:0007669"/>
    <property type="project" value="UniProtKB-KW"/>
</dbReference>
<evidence type="ECO:0000256" key="13">
    <source>
        <dbReference type="ARBA" id="ARBA00023180"/>
    </source>
</evidence>
<dbReference type="GO" id="GO:0046872">
    <property type="term" value="F:metal ion binding"/>
    <property type="evidence" value="ECO:0007669"/>
    <property type="project" value="UniProtKB-KW"/>
</dbReference>
<dbReference type="InterPro" id="IPR008427">
    <property type="entry name" value="Extracellular_membr_CFEM_dom"/>
</dbReference>
<feature type="region of interest" description="Disordered" evidence="16">
    <location>
        <begin position="97"/>
        <end position="182"/>
    </location>
</feature>
<feature type="signal peptide" evidence="17">
    <location>
        <begin position="1"/>
        <end position="19"/>
    </location>
</feature>
<keyword evidence="9 17" id="KW-0732">Signal</keyword>
<evidence type="ECO:0000256" key="3">
    <source>
        <dbReference type="ARBA" id="ARBA00010031"/>
    </source>
</evidence>
<accession>A0A0U5GRY8</accession>
<keyword evidence="6" id="KW-0349">Heme</keyword>
<evidence type="ECO:0000256" key="6">
    <source>
        <dbReference type="ARBA" id="ARBA00022617"/>
    </source>
</evidence>
<keyword evidence="20" id="KW-1185">Reference proteome</keyword>
<dbReference type="InterPro" id="IPR051735">
    <property type="entry name" value="CFEM_domain"/>
</dbReference>
<evidence type="ECO:0000256" key="14">
    <source>
        <dbReference type="ARBA" id="ARBA00023288"/>
    </source>
</evidence>
<comment type="subcellular location">
    <subcellularLocation>
        <location evidence="1">Cell membrane</location>
        <topology evidence="1">Lipid-anchor</topology>
        <topology evidence="1">GPI-anchor</topology>
    </subcellularLocation>
    <subcellularLocation>
        <location evidence="2">Secreted</location>
    </subcellularLocation>
</comment>
<feature type="chain" id="PRO_5006858155" description="CFEM domain-containing protein" evidence="17">
    <location>
        <begin position="20"/>
        <end position="207"/>
    </location>
</feature>
<evidence type="ECO:0000256" key="1">
    <source>
        <dbReference type="ARBA" id="ARBA00004609"/>
    </source>
</evidence>
<evidence type="ECO:0000256" key="15">
    <source>
        <dbReference type="PROSITE-ProRule" id="PRU01356"/>
    </source>
</evidence>
<sequence length="207" mass="20664">MKLQSLAVALATCLSSVAAQGMSDLPACAQDCAMGSIPEECSGINIACICGTESFIADMACCVGKSCEADDQAAALDFANGLCEGAGITNLPQTATCAGDSTSTATESETASATETTSTDDSETTTTASDPEETATTTTTTTEDHETGTESTTETSTHSATESANETSTPTASETPAEPEETDGAALLRGKELGLVAGIAAGVAFLM</sequence>
<dbReference type="Pfam" id="PF05730">
    <property type="entry name" value="CFEM"/>
    <property type="match status" value="1"/>
</dbReference>
<evidence type="ECO:0000256" key="7">
    <source>
        <dbReference type="ARBA" id="ARBA00022622"/>
    </source>
</evidence>
<dbReference type="PANTHER" id="PTHR37928:SF2">
    <property type="entry name" value="GPI ANCHORED CFEM DOMAIN PROTEIN (AFU_ORTHOLOGUE AFUA_6G10580)"/>
    <property type="match status" value="1"/>
</dbReference>
<evidence type="ECO:0000256" key="16">
    <source>
        <dbReference type="SAM" id="MobiDB-lite"/>
    </source>
</evidence>
<evidence type="ECO:0000259" key="18">
    <source>
        <dbReference type="PROSITE" id="PS52012"/>
    </source>
</evidence>
<evidence type="ECO:0000256" key="2">
    <source>
        <dbReference type="ARBA" id="ARBA00004613"/>
    </source>
</evidence>
<feature type="compositionally biased region" description="Low complexity" evidence="16">
    <location>
        <begin position="124"/>
        <end position="141"/>
    </location>
</feature>
<dbReference type="OrthoDB" id="3065412at2759"/>
<keyword evidence="7" id="KW-0336">GPI-anchor</keyword>
<dbReference type="GO" id="GO:0005886">
    <property type="term" value="C:plasma membrane"/>
    <property type="evidence" value="ECO:0007669"/>
    <property type="project" value="UniProtKB-SubCell"/>
</dbReference>
<keyword evidence="4" id="KW-1003">Cell membrane</keyword>
<dbReference type="PANTHER" id="PTHR37928">
    <property type="entry name" value="CFEM DOMAIN PROTEIN (AFU_ORTHOLOGUE AFUA_6G14090)"/>
    <property type="match status" value="1"/>
</dbReference>
<keyword evidence="5" id="KW-0964">Secreted</keyword>
<feature type="compositionally biased region" description="Low complexity" evidence="16">
    <location>
        <begin position="149"/>
        <end position="176"/>
    </location>
</feature>
<organism evidence="19 20">
    <name type="scientific">Aspergillus calidoustus</name>
    <dbReference type="NCBI Taxonomy" id="454130"/>
    <lineage>
        <taxon>Eukaryota</taxon>
        <taxon>Fungi</taxon>
        <taxon>Dikarya</taxon>
        <taxon>Ascomycota</taxon>
        <taxon>Pezizomycotina</taxon>
        <taxon>Eurotiomycetes</taxon>
        <taxon>Eurotiomycetidae</taxon>
        <taxon>Eurotiales</taxon>
        <taxon>Aspergillaceae</taxon>
        <taxon>Aspergillus</taxon>
        <taxon>Aspergillus subgen. Nidulantes</taxon>
    </lineage>
</organism>